<keyword evidence="2" id="KW-1185">Reference proteome</keyword>
<protein>
    <submittedName>
        <fullName evidence="1">Uncharacterized protein</fullName>
    </submittedName>
</protein>
<comment type="caution">
    <text evidence="1">The sequence shown here is derived from an EMBL/GenBank/DDBJ whole genome shotgun (WGS) entry which is preliminary data.</text>
</comment>
<dbReference type="AlphaFoldDB" id="A0A9Q1F4F9"/>
<sequence>MSYHSHHSIEVQNHKFPTYQQRYMLQEQRISARHMTLSDPDDWLELLALEHWSSCSPSDLEQEVENSHPLDRTAVLHTRAPRSLVSGLTI</sequence>
<evidence type="ECO:0000313" key="1">
    <source>
        <dbReference type="EMBL" id="KAJ8350820.1"/>
    </source>
</evidence>
<reference evidence="1" key="1">
    <citation type="journal article" date="2023" name="Science">
        <title>Genome structures resolve the early diversification of teleost fishes.</title>
        <authorList>
            <person name="Parey E."/>
            <person name="Louis A."/>
            <person name="Montfort J."/>
            <person name="Bouchez O."/>
            <person name="Roques C."/>
            <person name="Iampietro C."/>
            <person name="Lluch J."/>
            <person name="Castinel A."/>
            <person name="Donnadieu C."/>
            <person name="Desvignes T."/>
            <person name="Floi Bucao C."/>
            <person name="Jouanno E."/>
            <person name="Wen M."/>
            <person name="Mejri S."/>
            <person name="Dirks R."/>
            <person name="Jansen H."/>
            <person name="Henkel C."/>
            <person name="Chen W.J."/>
            <person name="Zahm M."/>
            <person name="Cabau C."/>
            <person name="Klopp C."/>
            <person name="Thompson A.W."/>
            <person name="Robinson-Rechavi M."/>
            <person name="Braasch I."/>
            <person name="Lecointre G."/>
            <person name="Bobe J."/>
            <person name="Postlethwait J.H."/>
            <person name="Berthelot C."/>
            <person name="Roest Crollius H."/>
            <person name="Guiguen Y."/>
        </authorList>
    </citation>
    <scope>NUCLEOTIDE SEQUENCE</scope>
    <source>
        <strain evidence="1">WJC10195</strain>
    </source>
</reference>
<dbReference type="EMBL" id="JAINUF010000009">
    <property type="protein sequence ID" value="KAJ8350820.1"/>
    <property type="molecule type" value="Genomic_DNA"/>
</dbReference>
<proteinExistence type="predicted"/>
<evidence type="ECO:0000313" key="2">
    <source>
        <dbReference type="Proteomes" id="UP001152622"/>
    </source>
</evidence>
<gene>
    <name evidence="1" type="ORF">SKAU_G00259500</name>
</gene>
<accession>A0A9Q1F4F9</accession>
<organism evidence="1 2">
    <name type="scientific">Synaphobranchus kaupii</name>
    <name type="common">Kaup's arrowtooth eel</name>
    <dbReference type="NCBI Taxonomy" id="118154"/>
    <lineage>
        <taxon>Eukaryota</taxon>
        <taxon>Metazoa</taxon>
        <taxon>Chordata</taxon>
        <taxon>Craniata</taxon>
        <taxon>Vertebrata</taxon>
        <taxon>Euteleostomi</taxon>
        <taxon>Actinopterygii</taxon>
        <taxon>Neopterygii</taxon>
        <taxon>Teleostei</taxon>
        <taxon>Anguilliformes</taxon>
        <taxon>Synaphobranchidae</taxon>
        <taxon>Synaphobranchus</taxon>
    </lineage>
</organism>
<name>A0A9Q1F4F9_SYNKA</name>
<dbReference type="Proteomes" id="UP001152622">
    <property type="component" value="Chromosome 9"/>
</dbReference>